<gene>
    <name evidence="2" type="ORF">NN4_74790</name>
</gene>
<proteinExistence type="predicted"/>
<evidence type="ECO:0000313" key="2">
    <source>
        <dbReference type="EMBL" id="GEM42960.1"/>
    </source>
</evidence>
<sequence>MQWQSNLRTGHREPPDIGRTPARRRRTGVAAITREVPTSQPRDSARDVAAAKCEWALRHVPFDGHVVRAARADTPPCPAVRSGSALRAWNAPLSGAAR</sequence>
<protein>
    <submittedName>
        <fullName evidence="2">Uncharacterized protein</fullName>
    </submittedName>
</protein>
<reference evidence="2 3" key="1">
    <citation type="submission" date="2019-07" db="EMBL/GenBank/DDBJ databases">
        <title>Whole genome shotgun sequence of Nocardia ninae NBRC 108245.</title>
        <authorList>
            <person name="Hosoyama A."/>
            <person name="Uohara A."/>
            <person name="Ohji S."/>
            <person name="Ichikawa N."/>
        </authorList>
    </citation>
    <scope>NUCLEOTIDE SEQUENCE [LARGE SCALE GENOMIC DNA]</scope>
    <source>
        <strain evidence="2 3">NBRC 108245</strain>
    </source>
</reference>
<organism evidence="2 3">
    <name type="scientific">Nocardia ninae NBRC 108245</name>
    <dbReference type="NCBI Taxonomy" id="1210091"/>
    <lineage>
        <taxon>Bacteria</taxon>
        <taxon>Bacillati</taxon>
        <taxon>Actinomycetota</taxon>
        <taxon>Actinomycetes</taxon>
        <taxon>Mycobacteriales</taxon>
        <taxon>Nocardiaceae</taxon>
        <taxon>Nocardia</taxon>
    </lineage>
</organism>
<comment type="caution">
    <text evidence="2">The sequence shown here is derived from an EMBL/GenBank/DDBJ whole genome shotgun (WGS) entry which is preliminary data.</text>
</comment>
<keyword evidence="3" id="KW-1185">Reference proteome</keyword>
<evidence type="ECO:0000313" key="3">
    <source>
        <dbReference type="Proteomes" id="UP000321424"/>
    </source>
</evidence>
<dbReference type="AlphaFoldDB" id="A0A511MQX1"/>
<dbReference type="Proteomes" id="UP000321424">
    <property type="component" value="Unassembled WGS sequence"/>
</dbReference>
<evidence type="ECO:0000256" key="1">
    <source>
        <dbReference type="SAM" id="MobiDB-lite"/>
    </source>
</evidence>
<feature type="region of interest" description="Disordered" evidence="1">
    <location>
        <begin position="1"/>
        <end position="27"/>
    </location>
</feature>
<accession>A0A511MQX1</accession>
<name>A0A511MQX1_9NOCA</name>
<dbReference type="EMBL" id="BJXA01000081">
    <property type="protein sequence ID" value="GEM42960.1"/>
    <property type="molecule type" value="Genomic_DNA"/>
</dbReference>